<reference evidence="2" key="1">
    <citation type="submission" date="2021-03" db="EMBL/GenBank/DDBJ databases">
        <authorList>
            <person name="Bekaert M."/>
        </authorList>
    </citation>
    <scope>NUCLEOTIDE SEQUENCE</scope>
</reference>
<name>A0A8S3R480_MYTED</name>
<dbReference type="OrthoDB" id="10063001at2759"/>
<evidence type="ECO:0000313" key="2">
    <source>
        <dbReference type="EMBL" id="CAG2201630.1"/>
    </source>
</evidence>
<accession>A0A8S3R480</accession>
<gene>
    <name evidence="2" type="ORF">MEDL_16237</name>
</gene>
<feature type="region of interest" description="Disordered" evidence="1">
    <location>
        <begin position="167"/>
        <end position="187"/>
    </location>
</feature>
<evidence type="ECO:0000313" key="3">
    <source>
        <dbReference type="Proteomes" id="UP000683360"/>
    </source>
</evidence>
<dbReference type="Proteomes" id="UP000683360">
    <property type="component" value="Unassembled WGS sequence"/>
</dbReference>
<sequence>MEMHERIDVAIDKEEHSDQNSVNIDDSIPSSLQKRQRIDATLLVPEHGIQHKTTLVKLLNEDPNLSKDRLVRVRQAALPNMAKSAQLGTDNGINLFEDFAYVDRTAKTFQIGRIQRMQRTIQSVEKLMNTNHGKTKEGRATGQKRSVSHQHAFQDFDGRFAEVVIPSHSESDNRRSSRIRKQIHYIT</sequence>
<protein>
    <submittedName>
        <fullName evidence="2">Uncharacterized protein</fullName>
    </submittedName>
</protein>
<organism evidence="2 3">
    <name type="scientific">Mytilus edulis</name>
    <name type="common">Blue mussel</name>
    <dbReference type="NCBI Taxonomy" id="6550"/>
    <lineage>
        <taxon>Eukaryota</taxon>
        <taxon>Metazoa</taxon>
        <taxon>Spiralia</taxon>
        <taxon>Lophotrochozoa</taxon>
        <taxon>Mollusca</taxon>
        <taxon>Bivalvia</taxon>
        <taxon>Autobranchia</taxon>
        <taxon>Pteriomorphia</taxon>
        <taxon>Mytilida</taxon>
        <taxon>Mytiloidea</taxon>
        <taxon>Mytilidae</taxon>
        <taxon>Mytilinae</taxon>
        <taxon>Mytilus</taxon>
    </lineage>
</organism>
<keyword evidence="3" id="KW-1185">Reference proteome</keyword>
<comment type="caution">
    <text evidence="2">The sequence shown here is derived from an EMBL/GenBank/DDBJ whole genome shotgun (WGS) entry which is preliminary data.</text>
</comment>
<proteinExistence type="predicted"/>
<dbReference type="AlphaFoldDB" id="A0A8S3R480"/>
<dbReference type="EMBL" id="CAJPWZ010000861">
    <property type="protein sequence ID" value="CAG2201630.1"/>
    <property type="molecule type" value="Genomic_DNA"/>
</dbReference>
<feature type="compositionally biased region" description="Basic residues" evidence="1">
    <location>
        <begin position="176"/>
        <end position="187"/>
    </location>
</feature>
<evidence type="ECO:0000256" key="1">
    <source>
        <dbReference type="SAM" id="MobiDB-lite"/>
    </source>
</evidence>